<comment type="caution">
    <text evidence="2">The sequence shown here is derived from an EMBL/GenBank/DDBJ whole genome shotgun (WGS) entry which is preliminary data.</text>
</comment>
<keyword evidence="3" id="KW-1185">Reference proteome</keyword>
<accession>A0A8H7AHU4</accession>
<dbReference type="PANTHER" id="PTHR24148:SF73">
    <property type="entry name" value="HET DOMAIN PROTEIN (AFU_ORTHOLOGUE AFUA_8G01020)"/>
    <property type="match status" value="1"/>
</dbReference>
<dbReference type="GO" id="GO:0003700">
    <property type="term" value="F:DNA-binding transcription factor activity"/>
    <property type="evidence" value="ECO:0007669"/>
    <property type="project" value="InterPro"/>
</dbReference>
<dbReference type="InterPro" id="IPR000418">
    <property type="entry name" value="Ets_dom"/>
</dbReference>
<dbReference type="PANTHER" id="PTHR24148">
    <property type="entry name" value="ANKYRIN REPEAT DOMAIN-CONTAINING PROTEIN 39 HOMOLOG-RELATED"/>
    <property type="match status" value="1"/>
</dbReference>
<proteinExistence type="predicted"/>
<dbReference type="GO" id="GO:0043565">
    <property type="term" value="F:sequence-specific DNA binding"/>
    <property type="evidence" value="ECO:0007669"/>
    <property type="project" value="InterPro"/>
</dbReference>
<dbReference type="InterPro" id="IPR010730">
    <property type="entry name" value="HET"/>
</dbReference>
<reference evidence="2" key="1">
    <citation type="submission" date="2020-02" db="EMBL/GenBank/DDBJ databases">
        <authorList>
            <person name="Palmer J.M."/>
        </authorList>
    </citation>
    <scope>NUCLEOTIDE SEQUENCE</scope>
    <source>
        <strain evidence="2">EPUS1.4</strain>
        <tissue evidence="2">Thallus</tissue>
    </source>
</reference>
<evidence type="ECO:0000313" key="3">
    <source>
        <dbReference type="Proteomes" id="UP000606974"/>
    </source>
</evidence>
<dbReference type="Proteomes" id="UP000606974">
    <property type="component" value="Unassembled WGS sequence"/>
</dbReference>
<feature type="domain" description="ETS" evidence="1">
    <location>
        <begin position="553"/>
        <end position="605"/>
    </location>
</feature>
<dbReference type="OrthoDB" id="2157530at2759"/>
<dbReference type="PROSITE" id="PS50061">
    <property type="entry name" value="ETS_DOMAIN_3"/>
    <property type="match status" value="1"/>
</dbReference>
<dbReference type="AlphaFoldDB" id="A0A8H7AHU4"/>
<sequence>MDSDVSSRHMWYILCLVLVLGPPWLEEKYDLPLSLAVSDFILRTCLPLKQWLAIGYVVEFILPTFLSTLRRPVDLFYPDVIRDVQDRVSFWYWYYVEDVATEDLYSGWSVRGRLRVTQAFLMLFLRSLFSKLGTWRTSRYFLKEQPLCGKENSEKEFIHTPLEASHFRLLRLDTLPSQNGFPKCELSAIPLEDTTSTNIAYKCLSYRWGSEDKTHSILLNNCSFGVSQSLWEFLNVYQRRSDKNTHLWIDQICINQADVREKNDQVNQMGRIYEQCKEVIVWLGTCSKSSIGRALHFLHAIQSPRGSAFWTHNHGRCFCLKESNCMLRRSTSDHNQRPHPALQALLSNPYWSRAWIVQEIILAPRAKIVCGPYSIDYVVEKKGLLLQPHSREACGFRKETQHFFDLVYMHAQAQLHTPWNRQGLWRLQDAIQFVKSEARDVRDKVFALQGLVRPDQRIRVDYTLSKEELFQNLLIALFNHYHEPEMRGSPEGRNFAEGMGYLLDEFGLPSGLKRLFYDAEMIIWCLTTASFARRGAAFYARGEKHSFRAMSIVQIVEYLYNVADNLENPRTREWLASQGVFAKPNPDILARAQRETRGRMGTSLD</sequence>
<dbReference type="InterPro" id="IPR052895">
    <property type="entry name" value="HetReg/Transcr_Mod"/>
</dbReference>
<organism evidence="2 3">
    <name type="scientific">Endocarpon pusillum</name>
    <dbReference type="NCBI Taxonomy" id="364733"/>
    <lineage>
        <taxon>Eukaryota</taxon>
        <taxon>Fungi</taxon>
        <taxon>Dikarya</taxon>
        <taxon>Ascomycota</taxon>
        <taxon>Pezizomycotina</taxon>
        <taxon>Eurotiomycetes</taxon>
        <taxon>Chaetothyriomycetidae</taxon>
        <taxon>Verrucariales</taxon>
        <taxon>Verrucariaceae</taxon>
        <taxon>Endocarpon</taxon>
    </lineage>
</organism>
<dbReference type="EMBL" id="JAACFV010000069">
    <property type="protein sequence ID" value="KAF7507391.1"/>
    <property type="molecule type" value="Genomic_DNA"/>
</dbReference>
<dbReference type="Pfam" id="PF06985">
    <property type="entry name" value="HET"/>
    <property type="match status" value="1"/>
</dbReference>
<evidence type="ECO:0000259" key="1">
    <source>
        <dbReference type="PROSITE" id="PS50061"/>
    </source>
</evidence>
<name>A0A8H7AHU4_9EURO</name>
<protein>
    <recommendedName>
        <fullName evidence="1">ETS domain-containing protein</fullName>
    </recommendedName>
</protein>
<gene>
    <name evidence="2" type="ORF">GJ744_010450</name>
</gene>
<evidence type="ECO:0000313" key="2">
    <source>
        <dbReference type="EMBL" id="KAF7507391.1"/>
    </source>
</evidence>